<proteinExistence type="inferred from homology"/>
<keyword evidence="10 14" id="KW-0129">CBS domain</keyword>
<evidence type="ECO:0000256" key="7">
    <source>
        <dbReference type="ARBA" id="ARBA00022958"/>
    </source>
</evidence>
<reference evidence="17 18" key="1">
    <citation type="journal article" date="2020" name="J. Phycol.">
        <title>Comparative genome analysis reveals Cyanidiococcus gen. nov., a new extremophilic red algal genus sister to Cyanidioschyzon (Cyanidioschyzonaceae, Rhodophyta).</title>
        <authorList>
            <person name="Liu S.-L."/>
            <person name="Chiang Y.-R."/>
            <person name="Yoon H.S."/>
            <person name="Fu H.-Y."/>
        </authorList>
    </citation>
    <scope>NUCLEOTIDE SEQUENCE [LARGE SCALE GENOMIC DNA]</scope>
    <source>
        <strain evidence="17 18">THAL066</strain>
    </source>
</reference>
<feature type="binding site" evidence="13">
    <location>
        <begin position="507"/>
        <end position="509"/>
    </location>
    <ligand>
        <name>NAD(+)</name>
        <dbReference type="ChEBI" id="CHEBI:57540"/>
    </ligand>
</feature>
<dbReference type="HAMAP" id="MF_01964">
    <property type="entry name" value="IMPDH"/>
    <property type="match status" value="1"/>
</dbReference>
<evidence type="ECO:0000256" key="10">
    <source>
        <dbReference type="ARBA" id="ARBA00023122"/>
    </source>
</evidence>
<feature type="binding site" description="in other chain" evidence="13">
    <location>
        <position position="509"/>
    </location>
    <ligand>
        <name>K(+)</name>
        <dbReference type="ChEBI" id="CHEBI:29103"/>
        <note>ligand shared between two tetrameric partners</note>
    </ligand>
</feature>
<evidence type="ECO:0000259" key="16">
    <source>
        <dbReference type="PROSITE" id="PS51371"/>
    </source>
</evidence>
<dbReference type="GO" id="GO:0009507">
    <property type="term" value="C:chloroplast"/>
    <property type="evidence" value="ECO:0007669"/>
    <property type="project" value="UniProtKB-SubCell"/>
</dbReference>
<gene>
    <name evidence="17" type="primary">IMPDH1</name>
    <name evidence="17" type="ORF">F1559_002792</name>
</gene>
<feature type="binding site" evidence="13">
    <location>
        <begin position="547"/>
        <end position="549"/>
    </location>
    <ligand>
        <name>IMP</name>
        <dbReference type="ChEBI" id="CHEBI:58053"/>
    </ligand>
</feature>
<organism evidence="17 18">
    <name type="scientific">Cyanidiococcus yangmingshanensis</name>
    <dbReference type="NCBI Taxonomy" id="2690220"/>
    <lineage>
        <taxon>Eukaryota</taxon>
        <taxon>Rhodophyta</taxon>
        <taxon>Bangiophyceae</taxon>
        <taxon>Cyanidiales</taxon>
        <taxon>Cyanidiaceae</taxon>
        <taxon>Cyanidiococcus</taxon>
    </lineage>
</organism>
<dbReference type="Pfam" id="PF00478">
    <property type="entry name" value="IMPDH"/>
    <property type="match status" value="1"/>
</dbReference>
<evidence type="ECO:0000256" key="2">
    <source>
        <dbReference type="ARBA" id="ARBA00004229"/>
    </source>
</evidence>
<dbReference type="GO" id="GO:0006183">
    <property type="term" value="P:GTP biosynthetic process"/>
    <property type="evidence" value="ECO:0007669"/>
    <property type="project" value="TreeGrafter"/>
</dbReference>
<dbReference type="NCBIfam" id="TIGR01302">
    <property type="entry name" value="IMP_dehydrog"/>
    <property type="match status" value="1"/>
</dbReference>
<evidence type="ECO:0000256" key="1">
    <source>
        <dbReference type="ARBA" id="ARBA00001958"/>
    </source>
</evidence>
<dbReference type="InterPro" id="IPR005990">
    <property type="entry name" value="IMP_DH"/>
</dbReference>
<dbReference type="InterPro" id="IPR015875">
    <property type="entry name" value="IMP_DH/GMP_Rdtase_CS"/>
</dbReference>
<dbReference type="UniPathway" id="UPA00601">
    <property type="reaction ID" value="UER00295"/>
</dbReference>
<feature type="active site" description="Proton acceptor" evidence="13">
    <location>
        <position position="610"/>
    </location>
</feature>
<comment type="cofactor">
    <cofactor evidence="1 13">
        <name>K(+)</name>
        <dbReference type="ChEBI" id="CHEBI:29103"/>
    </cofactor>
</comment>
<feature type="binding site" evidence="13">
    <location>
        <begin position="570"/>
        <end position="571"/>
    </location>
    <ligand>
        <name>IMP</name>
        <dbReference type="ChEBI" id="CHEBI:58053"/>
    </ligand>
</feature>
<keyword evidence="18" id="KW-1185">Reference proteome</keyword>
<comment type="subcellular location">
    <subcellularLocation>
        <location evidence="13">Cytoplasm</location>
    </subcellularLocation>
    <subcellularLocation>
        <location evidence="2">Plastid</location>
        <location evidence="2">Chloroplast</location>
    </subcellularLocation>
</comment>
<keyword evidence="4 13" id="KW-0479">Metal-binding</keyword>
<comment type="function">
    <text evidence="12 13">Catalyzes the conversion of inosine 5'-phosphate (IMP) to xanthosine 5'-phosphate (XMP), the first committed and rate-limiting step in the de novo synthesis of guanine nucleotides, and therefore plays an important role in the regulation of cell growth.</text>
</comment>
<dbReference type="PROSITE" id="PS51371">
    <property type="entry name" value="CBS"/>
    <property type="match status" value="2"/>
</dbReference>
<dbReference type="InterPro" id="IPR000644">
    <property type="entry name" value="CBS_dom"/>
</dbReference>
<dbReference type="AlphaFoldDB" id="A0A7J7IF14"/>
<dbReference type="SMART" id="SM00116">
    <property type="entry name" value="CBS"/>
    <property type="match status" value="2"/>
</dbReference>
<feature type="domain" description="CBS" evidence="16">
    <location>
        <begin position="300"/>
        <end position="359"/>
    </location>
</feature>
<dbReference type="GO" id="GO:0000166">
    <property type="term" value="F:nucleotide binding"/>
    <property type="evidence" value="ECO:0007669"/>
    <property type="project" value="UniProtKB-UniRule"/>
</dbReference>
<dbReference type="PANTHER" id="PTHR11911">
    <property type="entry name" value="INOSINE-5-MONOPHOSPHATE DEHYDROGENASE RELATED"/>
    <property type="match status" value="1"/>
</dbReference>
<evidence type="ECO:0000256" key="13">
    <source>
        <dbReference type="HAMAP-Rule" id="MF_03156"/>
    </source>
</evidence>
<sequence length="695" mass="76204">MMYFKHEYKGMMTHCIWSGFKRVVQIDLDACVISTTRVYRCSTSDTLSGLVFLFVSHFSTLHCLIRNHKMSCVSTIPGENALLEKRTPAQLSKCANIFQKTGRFVRDHAWPVGKGQARARHAVVARALYPDVLSQPAVVVLVATGAEASLLYGSSLTMADQPLNGSLSTPGEQLAVPPLAMKAKPLPPCPFEENDLFYCLDGASAAEAFENSTVGYAYNDFILLPGHIYFSSDQVSLDTHVSRRVALKTPLVSSPMDTVTESAMAIHMALHGGLGIVHYNNTIREQKKEVDRVKRYENGFITDPKTLSPEHTIADARAIKSRYGFMGIPITENGKMYSRLLGIVTNRDIEFIRDPNTKLGDVMTRDLVTAREGIGLDEAYAIVKESKKGKLPIVNERFELVGLVARTDILKNRDFPNATKDRVGKKLLCGAAIGTRVEDRERLEALVEVGVDLIVLDSSQGDSVFQLEMLRHIKSKYSHVEVICGNVVTTTQAYHLLKAGADGLRIGMGCGSICTTQEVMACGRPQATAVYQVSKLAREYGVPTIADGGVSSIGHIIKGLACGASCVMMGSMLAGTEEAPGDYFYKDGVRLKKYRGMGSAEAMQKGSAVRYFSEDDRIFVAQGVSGAVVDKGSLRRYLPYLINGIKHGFQDLGVPSLMELHNRLYNGKLRFQIRTLAGQLEGAVHSLYTYERSAV</sequence>
<feature type="binding site" evidence="13">
    <location>
        <position position="678"/>
    </location>
    <ligand>
        <name>K(+)</name>
        <dbReference type="ChEBI" id="CHEBI:29103"/>
        <note>ligand shared between two tetrameric partners</note>
    </ligand>
</feature>
<feature type="domain" description="CBS" evidence="16">
    <location>
        <begin position="363"/>
        <end position="419"/>
    </location>
</feature>
<dbReference type="Gene3D" id="3.20.20.70">
    <property type="entry name" value="Aldolase class I"/>
    <property type="match status" value="1"/>
</dbReference>
<comment type="similarity">
    <text evidence="3 13">Belongs to the IMPDH/GMPR family.</text>
</comment>
<dbReference type="Pfam" id="PF00571">
    <property type="entry name" value="CBS"/>
    <property type="match status" value="2"/>
</dbReference>
<dbReference type="CDD" id="cd04601">
    <property type="entry name" value="CBS_pair_IMPDH"/>
    <property type="match status" value="1"/>
</dbReference>
<evidence type="ECO:0000256" key="9">
    <source>
        <dbReference type="ARBA" id="ARBA00023027"/>
    </source>
</evidence>
<evidence type="ECO:0000256" key="6">
    <source>
        <dbReference type="ARBA" id="ARBA00022755"/>
    </source>
</evidence>
<dbReference type="Proteomes" id="UP000530660">
    <property type="component" value="Unassembled WGS sequence"/>
</dbReference>
<accession>A0A7J7IF14</accession>
<keyword evidence="7 13" id="KW-0630">Potassium</keyword>
<keyword evidence="9 13" id="KW-0520">NAD</keyword>
<feature type="binding site" evidence="13">
    <location>
        <begin position="594"/>
        <end position="598"/>
    </location>
    <ligand>
        <name>IMP</name>
        <dbReference type="ChEBI" id="CHEBI:58053"/>
    </ligand>
</feature>
<feature type="binding site" description="in other chain" evidence="13">
    <location>
        <position position="511"/>
    </location>
    <ligand>
        <name>K(+)</name>
        <dbReference type="ChEBI" id="CHEBI:29103"/>
        <note>ligand shared between two tetrameric partners</note>
    </ligand>
</feature>
<comment type="catalytic activity">
    <reaction evidence="11 13 15">
        <text>IMP + NAD(+) + H2O = XMP + NADH + H(+)</text>
        <dbReference type="Rhea" id="RHEA:11708"/>
        <dbReference type="ChEBI" id="CHEBI:15377"/>
        <dbReference type="ChEBI" id="CHEBI:15378"/>
        <dbReference type="ChEBI" id="CHEBI:57464"/>
        <dbReference type="ChEBI" id="CHEBI:57540"/>
        <dbReference type="ChEBI" id="CHEBI:57945"/>
        <dbReference type="ChEBI" id="CHEBI:58053"/>
        <dbReference type="EC" id="1.1.1.205"/>
    </reaction>
</comment>
<dbReference type="GO" id="GO:0046872">
    <property type="term" value="F:metal ion binding"/>
    <property type="evidence" value="ECO:0007669"/>
    <property type="project" value="UniProtKB-UniRule"/>
</dbReference>
<comment type="activity regulation">
    <text evidence="13">Mycophenolic acid (MPA) is a non-competitive inhibitor that prevents formation of the closed enzyme conformation by binding to the same site as the amobile flap. In contrast, mizoribine monophosphate (MZP) is a competitive inhibitor that induces the closed conformation. MPA is a potent inhibitor of mammalian IMPDHs but a poor inhibitor of the bacterial enzymes. MZP is a more potent inhibitor of bacterial IMPDH.</text>
</comment>
<dbReference type="EC" id="1.1.1.205" evidence="13 15"/>
<dbReference type="InterPro" id="IPR046342">
    <property type="entry name" value="CBS_dom_sf"/>
</dbReference>
<evidence type="ECO:0000256" key="14">
    <source>
        <dbReference type="PROSITE-ProRule" id="PRU00703"/>
    </source>
</evidence>
<comment type="caution">
    <text evidence="17">The sequence shown here is derived from an EMBL/GenBank/DDBJ whole genome shotgun (WGS) entry which is preliminary data.</text>
</comment>
<keyword evidence="5 13" id="KW-0332">GMP biosynthesis</keyword>
<dbReference type="PANTHER" id="PTHR11911:SF111">
    <property type="entry name" value="INOSINE-5'-MONOPHOSPHATE DEHYDROGENASE"/>
    <property type="match status" value="1"/>
</dbReference>
<evidence type="ECO:0000256" key="11">
    <source>
        <dbReference type="ARBA" id="ARBA00048028"/>
    </source>
</evidence>
<dbReference type="InterPro" id="IPR001093">
    <property type="entry name" value="IMP_DH_GMPRt"/>
</dbReference>
<dbReference type="SMART" id="SM01240">
    <property type="entry name" value="IMPDH"/>
    <property type="match status" value="1"/>
</dbReference>
<comment type="subunit">
    <text evidence="13">Homotetramer.</text>
</comment>
<dbReference type="FunFam" id="3.20.20.70:FF:000086">
    <property type="entry name" value="IMP dehydrogenase, putative"/>
    <property type="match status" value="1"/>
</dbReference>
<evidence type="ECO:0000256" key="3">
    <source>
        <dbReference type="ARBA" id="ARBA00005502"/>
    </source>
</evidence>
<evidence type="ECO:0000313" key="18">
    <source>
        <dbReference type="Proteomes" id="UP000530660"/>
    </source>
</evidence>
<dbReference type="PROSITE" id="PS00487">
    <property type="entry name" value="IMP_DH_GMP_RED"/>
    <property type="match status" value="1"/>
</dbReference>
<dbReference type="GO" id="GO:0003938">
    <property type="term" value="F:IMP dehydrogenase activity"/>
    <property type="evidence" value="ECO:0007669"/>
    <property type="project" value="UniProtKB-UniRule"/>
</dbReference>
<protein>
    <recommendedName>
        <fullName evidence="13 15">Inosine-5'-monophosphate dehydrogenase</fullName>
        <shortName evidence="13">IMP dehydrogenase</shortName>
        <shortName evidence="13">IMPD</shortName>
        <shortName evidence="13">IMPDH</shortName>
        <ecNumber evidence="13 15">1.1.1.205</ecNumber>
    </recommendedName>
</protein>
<feature type="binding site" evidence="13">
    <location>
        <position position="512"/>
    </location>
    <ligand>
        <name>IMP</name>
        <dbReference type="ChEBI" id="CHEBI:58053"/>
    </ligand>
</feature>
<dbReference type="InterPro" id="IPR013785">
    <property type="entry name" value="Aldolase_TIM"/>
</dbReference>
<dbReference type="SUPFAM" id="SSF51412">
    <property type="entry name" value="Inosine monophosphate dehydrogenase (IMPDH)"/>
    <property type="match status" value="1"/>
</dbReference>
<evidence type="ECO:0000313" key="17">
    <source>
        <dbReference type="EMBL" id="KAF6001304.1"/>
    </source>
</evidence>
<evidence type="ECO:0000256" key="15">
    <source>
        <dbReference type="RuleBase" id="RU003928"/>
    </source>
</evidence>
<keyword evidence="8 13" id="KW-0560">Oxidoreductase</keyword>
<dbReference type="GO" id="GO:0006177">
    <property type="term" value="P:GMP biosynthetic process"/>
    <property type="evidence" value="ECO:0007669"/>
    <property type="project" value="UniProtKB-UniRule"/>
</dbReference>
<evidence type="ECO:0000256" key="4">
    <source>
        <dbReference type="ARBA" id="ARBA00022723"/>
    </source>
</evidence>
<dbReference type="CDD" id="cd00381">
    <property type="entry name" value="IMPDH"/>
    <property type="match status" value="1"/>
</dbReference>
<feature type="binding site" evidence="13">
    <location>
        <begin position="457"/>
        <end position="459"/>
    </location>
    <ligand>
        <name>NAD(+)</name>
        <dbReference type="ChEBI" id="CHEBI:57540"/>
    </ligand>
</feature>
<comment type="pathway">
    <text evidence="13 15">Purine metabolism; XMP biosynthesis via de novo pathway; XMP from IMP: step 1/1.</text>
</comment>
<evidence type="ECO:0000256" key="12">
    <source>
        <dbReference type="ARBA" id="ARBA00056556"/>
    </source>
</evidence>
<dbReference type="EMBL" id="VWRR01000015">
    <property type="protein sequence ID" value="KAF6001304.1"/>
    <property type="molecule type" value="Genomic_DNA"/>
</dbReference>
<feature type="binding site" description="in other chain" evidence="13">
    <location>
        <position position="514"/>
    </location>
    <ligand>
        <name>K(+)</name>
        <dbReference type="ChEBI" id="CHEBI:29103"/>
        <note>ligand shared between two tetrameric partners</note>
    </ligand>
</feature>
<comment type="caution">
    <text evidence="13">Lacks conserved residue(s) required for the propagation of feature annotation.</text>
</comment>
<keyword evidence="6 13" id="KW-0658">Purine biosynthesis</keyword>
<name>A0A7J7IF14_9RHOD</name>
<dbReference type="SUPFAM" id="SSF54631">
    <property type="entry name" value="CBS-domain pair"/>
    <property type="match status" value="1"/>
</dbReference>
<keyword evidence="13" id="KW-0963">Cytoplasm</keyword>
<dbReference type="OrthoDB" id="418595at2759"/>
<evidence type="ECO:0000256" key="5">
    <source>
        <dbReference type="ARBA" id="ARBA00022749"/>
    </source>
</evidence>
<feature type="active site" description="Thioimidate intermediate" evidence="13">
    <location>
        <position position="514"/>
    </location>
</feature>
<evidence type="ECO:0000256" key="8">
    <source>
        <dbReference type="ARBA" id="ARBA00023002"/>
    </source>
</evidence>
<feature type="binding site" evidence="13">
    <location>
        <position position="622"/>
    </location>
    <ligand>
        <name>IMP</name>
        <dbReference type="ChEBI" id="CHEBI:58053"/>
    </ligand>
</feature>